<organism evidence="3 4">
    <name type="scientific">Chlorogloeopsis fritschii PCC 6912</name>
    <dbReference type="NCBI Taxonomy" id="211165"/>
    <lineage>
        <taxon>Bacteria</taxon>
        <taxon>Bacillati</taxon>
        <taxon>Cyanobacteriota</taxon>
        <taxon>Cyanophyceae</taxon>
        <taxon>Nostocales</taxon>
        <taxon>Chlorogloeopsidaceae</taxon>
        <taxon>Chlorogloeopsis</taxon>
    </lineage>
</organism>
<keyword evidence="1" id="KW-0472">Membrane</keyword>
<dbReference type="STRING" id="211165.GCA_000317285_04697"/>
<proteinExistence type="predicted"/>
<feature type="transmembrane region" description="Helical" evidence="1">
    <location>
        <begin position="102"/>
        <end position="119"/>
    </location>
</feature>
<dbReference type="Pfam" id="PF01757">
    <property type="entry name" value="Acyl_transf_3"/>
    <property type="match status" value="1"/>
</dbReference>
<feature type="transmembrane region" description="Helical" evidence="1">
    <location>
        <begin position="390"/>
        <end position="412"/>
    </location>
</feature>
<keyword evidence="4" id="KW-1185">Reference proteome</keyword>
<feature type="transmembrane region" description="Helical" evidence="1">
    <location>
        <begin position="153"/>
        <end position="174"/>
    </location>
</feature>
<comment type="caution">
    <text evidence="3">The sequence shown here is derived from an EMBL/GenBank/DDBJ whole genome shotgun (WGS) entry which is preliminary data.</text>
</comment>
<evidence type="ECO:0000256" key="1">
    <source>
        <dbReference type="SAM" id="Phobius"/>
    </source>
</evidence>
<sequence>MGNQLLTPLPTLIHNHNRLDPLLTLRGFACFMVVIFHCLPPRNSIIYKGYDLSWLLCSNGMVAVWIFFVLSGYLMGKAFYTHRYTNDVPGVINFWRNRALRIFPLYYFAVLFLTVLVYPDWMRIENWGYLIRVCTFTYDGSPQLLSNLNFNGVFWSLSTEVQFYVIVPFIYSYFKHRLLNRKQVILSILLIFFTIFITRCIFWIAFRDEMSDKFSYVFKYWYAPLFTNLDLFLCGFLLNALLSNTKLDYEIGVNGREDNKSNNIFLNVSKKNIALILIFLLYLFTAHHFYHQELFNLPERLGKGFRTTTTIFILPLVTALVVSFFIFTFEYYEYNDFTKNEKLSFRIIIKNPVRVVEVFGHLSYGIYIWHVPIIEKVTPIFTSKIPIEAFYGRLIATFFLSTVLASVSYYLIELPYAKNKISRQNEN</sequence>
<protein>
    <recommendedName>
        <fullName evidence="2">Acyltransferase 3 domain-containing protein</fullName>
    </recommendedName>
</protein>
<dbReference type="EMBL" id="RSCJ01000007">
    <property type="protein sequence ID" value="RUR83327.1"/>
    <property type="molecule type" value="Genomic_DNA"/>
</dbReference>
<dbReference type="GO" id="GO:0016020">
    <property type="term" value="C:membrane"/>
    <property type="evidence" value="ECO:0007669"/>
    <property type="project" value="TreeGrafter"/>
</dbReference>
<keyword evidence="1" id="KW-0812">Transmembrane</keyword>
<dbReference type="InterPro" id="IPR002656">
    <property type="entry name" value="Acyl_transf_3_dom"/>
</dbReference>
<gene>
    <name evidence="3" type="ORF">PCC6912_21600</name>
</gene>
<feature type="transmembrane region" description="Helical" evidence="1">
    <location>
        <begin position="273"/>
        <end position="290"/>
    </location>
</feature>
<keyword evidence="1" id="KW-1133">Transmembrane helix</keyword>
<dbReference type="PANTHER" id="PTHR23028">
    <property type="entry name" value="ACETYLTRANSFERASE"/>
    <property type="match status" value="1"/>
</dbReference>
<evidence type="ECO:0000313" key="3">
    <source>
        <dbReference type="EMBL" id="RUR83327.1"/>
    </source>
</evidence>
<dbReference type="AlphaFoldDB" id="A0A3S0ZYL5"/>
<dbReference type="PANTHER" id="PTHR23028:SF53">
    <property type="entry name" value="ACYL_TRANSF_3 DOMAIN-CONTAINING PROTEIN"/>
    <property type="match status" value="1"/>
</dbReference>
<feature type="transmembrane region" description="Helical" evidence="1">
    <location>
        <begin position="221"/>
        <end position="242"/>
    </location>
</feature>
<evidence type="ECO:0000313" key="4">
    <source>
        <dbReference type="Proteomes" id="UP000268857"/>
    </source>
</evidence>
<dbReference type="OrthoDB" id="572802at2"/>
<dbReference type="InterPro" id="IPR050879">
    <property type="entry name" value="Acyltransferase_3"/>
</dbReference>
<reference evidence="3 4" key="1">
    <citation type="journal article" date="2019" name="Genome Biol. Evol.">
        <title>Day and night: Metabolic profiles and evolutionary relationships of six axenic non-marine cyanobacteria.</title>
        <authorList>
            <person name="Will S.E."/>
            <person name="Henke P."/>
            <person name="Boedeker C."/>
            <person name="Huang S."/>
            <person name="Brinkmann H."/>
            <person name="Rohde M."/>
            <person name="Jarek M."/>
            <person name="Friedl T."/>
            <person name="Seufert S."/>
            <person name="Schumacher M."/>
            <person name="Overmann J."/>
            <person name="Neumann-Schaal M."/>
            <person name="Petersen J."/>
        </authorList>
    </citation>
    <scope>NUCLEOTIDE SEQUENCE [LARGE SCALE GENOMIC DNA]</scope>
    <source>
        <strain evidence="3 4">PCC 6912</strain>
    </source>
</reference>
<dbReference type="GO" id="GO:0016747">
    <property type="term" value="F:acyltransferase activity, transferring groups other than amino-acyl groups"/>
    <property type="evidence" value="ECO:0007669"/>
    <property type="project" value="InterPro"/>
</dbReference>
<feature type="transmembrane region" description="Helical" evidence="1">
    <location>
        <begin position="52"/>
        <end position="74"/>
    </location>
</feature>
<feature type="transmembrane region" description="Helical" evidence="1">
    <location>
        <begin position="186"/>
        <end position="206"/>
    </location>
</feature>
<feature type="transmembrane region" description="Helical" evidence="1">
    <location>
        <begin position="310"/>
        <end position="332"/>
    </location>
</feature>
<feature type="domain" description="Acyltransferase 3" evidence="2">
    <location>
        <begin position="25"/>
        <end position="404"/>
    </location>
</feature>
<accession>A0A3S0ZYL5</accession>
<dbReference type="GO" id="GO:0000271">
    <property type="term" value="P:polysaccharide biosynthetic process"/>
    <property type="evidence" value="ECO:0007669"/>
    <property type="project" value="TreeGrafter"/>
</dbReference>
<evidence type="ECO:0000259" key="2">
    <source>
        <dbReference type="Pfam" id="PF01757"/>
    </source>
</evidence>
<name>A0A3S0ZYL5_CHLFR</name>
<dbReference type="Proteomes" id="UP000268857">
    <property type="component" value="Unassembled WGS sequence"/>
</dbReference>
<dbReference type="RefSeq" id="WP_016874742.1">
    <property type="nucleotide sequence ID" value="NZ_AJLN01000116.1"/>
</dbReference>
<feature type="transmembrane region" description="Helical" evidence="1">
    <location>
        <begin position="353"/>
        <end position="370"/>
    </location>
</feature>